<dbReference type="GO" id="GO:0003677">
    <property type="term" value="F:DNA binding"/>
    <property type="evidence" value="ECO:0007669"/>
    <property type="project" value="InterPro"/>
</dbReference>
<dbReference type="SMART" id="SM00421">
    <property type="entry name" value="HTH_LUXR"/>
    <property type="match status" value="1"/>
</dbReference>
<keyword evidence="4" id="KW-1185">Reference proteome</keyword>
<evidence type="ECO:0000259" key="2">
    <source>
        <dbReference type="PROSITE" id="PS50043"/>
    </source>
</evidence>
<feature type="region of interest" description="Disordered" evidence="1">
    <location>
        <begin position="1"/>
        <end position="26"/>
    </location>
</feature>
<evidence type="ECO:0000256" key="1">
    <source>
        <dbReference type="SAM" id="MobiDB-lite"/>
    </source>
</evidence>
<dbReference type="PRINTS" id="PR00038">
    <property type="entry name" value="HTHLUXR"/>
</dbReference>
<reference evidence="3 4" key="1">
    <citation type="submission" date="2019-06" db="EMBL/GenBank/DDBJ databases">
        <title>Sequencing the genomes of 1000 actinobacteria strains.</title>
        <authorList>
            <person name="Klenk H.-P."/>
        </authorList>
    </citation>
    <scope>NUCLEOTIDE SEQUENCE [LARGE SCALE GENOMIC DNA]</scope>
    <source>
        <strain evidence="3 4">DSM 41649</strain>
    </source>
</reference>
<dbReference type="PANTHER" id="PTHR34293:SF1">
    <property type="entry name" value="HTH-TYPE TRANSCRIPTIONAL REGULATOR TRMBL2"/>
    <property type="match status" value="1"/>
</dbReference>
<dbReference type="AlphaFoldDB" id="A0A561EXZ9"/>
<organism evidence="3 4">
    <name type="scientific">Kitasatospora atroaurantiaca</name>
    <dbReference type="NCBI Taxonomy" id="285545"/>
    <lineage>
        <taxon>Bacteria</taxon>
        <taxon>Bacillati</taxon>
        <taxon>Actinomycetota</taxon>
        <taxon>Actinomycetes</taxon>
        <taxon>Kitasatosporales</taxon>
        <taxon>Streptomycetaceae</taxon>
        <taxon>Kitasatospora</taxon>
    </lineage>
</organism>
<evidence type="ECO:0000313" key="3">
    <source>
        <dbReference type="EMBL" id="TWE20479.1"/>
    </source>
</evidence>
<dbReference type="InterPro" id="IPR000792">
    <property type="entry name" value="Tscrpt_reg_LuxR_C"/>
</dbReference>
<proteinExistence type="predicted"/>
<accession>A0A561EXZ9</accession>
<name>A0A561EXZ9_9ACTN</name>
<dbReference type="Gene3D" id="1.10.10.10">
    <property type="entry name" value="Winged helix-like DNA-binding domain superfamily/Winged helix DNA-binding domain"/>
    <property type="match status" value="1"/>
</dbReference>
<dbReference type="PANTHER" id="PTHR34293">
    <property type="entry name" value="HTH-TYPE TRANSCRIPTIONAL REGULATOR TRMBL2"/>
    <property type="match status" value="1"/>
</dbReference>
<dbReference type="InterPro" id="IPR051797">
    <property type="entry name" value="TrmB-like"/>
</dbReference>
<feature type="domain" description="HTH luxR-type" evidence="2">
    <location>
        <begin position="288"/>
        <end position="353"/>
    </location>
</feature>
<dbReference type="GO" id="GO:0006355">
    <property type="term" value="P:regulation of DNA-templated transcription"/>
    <property type="evidence" value="ECO:0007669"/>
    <property type="project" value="InterPro"/>
</dbReference>
<dbReference type="Pfam" id="PF00196">
    <property type="entry name" value="GerE"/>
    <property type="match status" value="1"/>
</dbReference>
<sequence>MDNIPGELSPLDAVTGTGRSGISEGRTVTGARPVGLDAFGEAVYRTMLLHPDYDTRAIADQLASTEAEVRSALDRLADLALTRPTGSADRWRAVNPEQGLAALLALQEAEAARRQQEIERSRAAMAGLIAEYASAHAPANQPGIELLGSLDQVRDRLTELATEAAAEVLSFAPGGPQPAQVMEASRALDQESLERGVRMRTVYQDSVRNDPATVQYARWLHGLGGSVRTVPTLPLRMILVDNATAIVPIDPEDPRKGAVLLHSPGVIAALRALFDQVWDQARPLGETVQRNPHGLTAQERQLLRLLAEGLTDERAGQRLGVSLRTVRRMMADLMVRMDARSRFQAGIQVAALGWLGGAEGVLK</sequence>
<evidence type="ECO:0000313" key="4">
    <source>
        <dbReference type="Proteomes" id="UP000318416"/>
    </source>
</evidence>
<dbReference type="PROSITE" id="PS50043">
    <property type="entry name" value="HTH_LUXR_2"/>
    <property type="match status" value="1"/>
</dbReference>
<dbReference type="EMBL" id="VIVR01000001">
    <property type="protein sequence ID" value="TWE20479.1"/>
    <property type="molecule type" value="Genomic_DNA"/>
</dbReference>
<dbReference type="InterPro" id="IPR016032">
    <property type="entry name" value="Sig_transdc_resp-reg_C-effctor"/>
</dbReference>
<dbReference type="CDD" id="cd06170">
    <property type="entry name" value="LuxR_C_like"/>
    <property type="match status" value="1"/>
</dbReference>
<dbReference type="InterPro" id="IPR036388">
    <property type="entry name" value="WH-like_DNA-bd_sf"/>
</dbReference>
<dbReference type="Proteomes" id="UP000318416">
    <property type="component" value="Unassembled WGS sequence"/>
</dbReference>
<comment type="caution">
    <text evidence="3">The sequence shown here is derived from an EMBL/GenBank/DDBJ whole genome shotgun (WGS) entry which is preliminary data.</text>
</comment>
<gene>
    <name evidence="3" type="ORF">FB465_5633</name>
</gene>
<protein>
    <submittedName>
        <fullName evidence="3">Regulatory LuxR family protein</fullName>
    </submittedName>
</protein>
<dbReference type="SUPFAM" id="SSF46894">
    <property type="entry name" value="C-terminal effector domain of the bipartite response regulators"/>
    <property type="match status" value="1"/>
</dbReference>